<name>A0A086JZ20_TOXGO</name>
<dbReference type="EMBL" id="AHZU02001018">
    <property type="protein sequence ID" value="KFG37388.1"/>
    <property type="molecule type" value="Genomic_DNA"/>
</dbReference>
<feature type="compositionally biased region" description="Basic and acidic residues" evidence="1">
    <location>
        <begin position="278"/>
        <end position="303"/>
    </location>
</feature>
<feature type="compositionally biased region" description="Basic and acidic residues" evidence="1">
    <location>
        <begin position="241"/>
        <end position="262"/>
    </location>
</feature>
<dbReference type="VEuPathDB" id="ToxoDB:TGDOM2_294650"/>
<feature type="region of interest" description="Disordered" evidence="1">
    <location>
        <begin position="42"/>
        <end position="541"/>
    </location>
</feature>
<feature type="compositionally biased region" description="Basic and acidic residues" evidence="1">
    <location>
        <begin position="152"/>
        <end position="177"/>
    </location>
</feature>
<dbReference type="Proteomes" id="UP000028837">
    <property type="component" value="Unassembled WGS sequence"/>
</dbReference>
<feature type="compositionally biased region" description="Basic residues" evidence="1">
    <location>
        <begin position="263"/>
        <end position="277"/>
    </location>
</feature>
<proteinExistence type="predicted"/>
<feature type="compositionally biased region" description="Basic and acidic residues" evidence="1">
    <location>
        <begin position="199"/>
        <end position="208"/>
    </location>
</feature>
<reference evidence="2 3" key="1">
    <citation type="submission" date="2014-02" db="EMBL/GenBank/DDBJ databases">
        <authorList>
            <person name="Sibley D."/>
            <person name="Venepally P."/>
            <person name="Karamycheva S."/>
            <person name="Hadjithomas M."/>
            <person name="Khan A."/>
            <person name="Brunk B."/>
            <person name="Roos D."/>
            <person name="Caler E."/>
            <person name="Lorenzi H."/>
        </authorList>
    </citation>
    <scope>NUCLEOTIDE SEQUENCE [LARGE SCALE GENOMIC DNA]</scope>
    <source>
        <strain evidence="2 3">GAB2-2007-GAL-DOM2</strain>
    </source>
</reference>
<organism evidence="2 3">
    <name type="scientific">Toxoplasma gondii GAB2-2007-GAL-DOM2</name>
    <dbReference type="NCBI Taxonomy" id="1130820"/>
    <lineage>
        <taxon>Eukaryota</taxon>
        <taxon>Sar</taxon>
        <taxon>Alveolata</taxon>
        <taxon>Apicomplexa</taxon>
        <taxon>Conoidasida</taxon>
        <taxon>Coccidia</taxon>
        <taxon>Eucoccidiorida</taxon>
        <taxon>Eimeriorina</taxon>
        <taxon>Sarcocystidae</taxon>
        <taxon>Toxoplasma</taxon>
    </lineage>
</organism>
<feature type="compositionally biased region" description="Basic and acidic residues" evidence="1">
    <location>
        <begin position="325"/>
        <end position="350"/>
    </location>
</feature>
<evidence type="ECO:0000313" key="3">
    <source>
        <dbReference type="Proteomes" id="UP000028837"/>
    </source>
</evidence>
<evidence type="ECO:0000313" key="2">
    <source>
        <dbReference type="EMBL" id="KFG37388.1"/>
    </source>
</evidence>
<feature type="compositionally biased region" description="Basic and acidic residues" evidence="1">
    <location>
        <begin position="529"/>
        <end position="541"/>
    </location>
</feature>
<feature type="non-terminal residue" evidence="2">
    <location>
        <position position="541"/>
    </location>
</feature>
<feature type="compositionally biased region" description="Basic residues" evidence="1">
    <location>
        <begin position="355"/>
        <end position="367"/>
    </location>
</feature>
<feature type="compositionally biased region" description="Polar residues" evidence="1">
    <location>
        <begin position="119"/>
        <end position="151"/>
    </location>
</feature>
<dbReference type="AlphaFoldDB" id="A0A086JZ20"/>
<feature type="compositionally biased region" description="Basic and acidic residues" evidence="1">
    <location>
        <begin position="426"/>
        <end position="488"/>
    </location>
</feature>
<evidence type="ECO:0000256" key="1">
    <source>
        <dbReference type="SAM" id="MobiDB-lite"/>
    </source>
</evidence>
<dbReference type="OrthoDB" id="10566939at2759"/>
<gene>
    <name evidence="2" type="ORF">TGDOM2_294650</name>
</gene>
<feature type="compositionally biased region" description="Acidic residues" evidence="1">
    <location>
        <begin position="304"/>
        <end position="324"/>
    </location>
</feature>
<feature type="compositionally biased region" description="Basic and acidic residues" evidence="1">
    <location>
        <begin position="48"/>
        <end position="76"/>
    </location>
</feature>
<sequence>MRGHISRKCTEEASLNLVVALWEKLRTAPDRSEAGDEELLASLLPSFEAKERKTREDEEGDRPLDDRSPALEKRSGENACCSLSRHKQSQPQLVCGVSAGLSGASPQASAFAGSPCFSPAQSERSPGQPPQQNSDCGDDVQAQTQDATNRGSAREETRTPKKLDSEREQPTEADIRGDAPSFPLRDSSSRHSLRFLRLRKGEEKRNGEESDGEESERGKAKKREEQRRTPQVLSVGANRRGTPDEAERKRKRQETREQGPRRAERRRTRKKRESRQHRREERRKGEEEQAKEEDEKAEKKGEKIEEEGEQIEEEGEKMEEEDEQVKEREETVKKEDEGRVFVEEEGRDLGESNWNRRRRQRRQRHRRRQEEYRKQRKKPRNARRRSTRWVEHRAREDNVEERRGMEEREEREAREGGMFETLPGALREDFGQQKEVRDYPEKERNMTPGSHDEEDRLHSTQKTGEETEHSGDRTASEKKAKRQSREEQWPQESPRRHSCLQKARECQGYKARNGGEGGEEAARGRQRRREREGEATRASDR</sequence>
<protein>
    <submittedName>
        <fullName evidence="2">Uncharacterized protein</fullName>
    </submittedName>
</protein>
<comment type="caution">
    <text evidence="2">The sequence shown here is derived from an EMBL/GenBank/DDBJ whole genome shotgun (WGS) entry which is preliminary data.</text>
</comment>
<accession>A0A086JZ20</accession>
<feature type="compositionally biased region" description="Basic and acidic residues" evidence="1">
    <location>
        <begin position="215"/>
        <end position="228"/>
    </location>
</feature>
<feature type="compositionally biased region" description="Basic and acidic residues" evidence="1">
    <location>
        <begin position="388"/>
        <end position="417"/>
    </location>
</feature>
<feature type="compositionally biased region" description="Basic residues" evidence="1">
    <location>
        <begin position="374"/>
        <end position="387"/>
    </location>
</feature>